<dbReference type="Proteomes" id="UP000769157">
    <property type="component" value="Unassembled WGS sequence"/>
</dbReference>
<accession>A0A9P8P930</accession>
<evidence type="ECO:0000256" key="1">
    <source>
        <dbReference type="SAM" id="Coils"/>
    </source>
</evidence>
<dbReference type="EMBL" id="JAEUBE010000183">
    <property type="protein sequence ID" value="KAH3667470.1"/>
    <property type="molecule type" value="Genomic_DNA"/>
</dbReference>
<comment type="caution">
    <text evidence="3">The sequence shown here is derived from an EMBL/GenBank/DDBJ whole genome shotgun (WGS) entry which is preliminary data.</text>
</comment>
<protein>
    <submittedName>
        <fullName evidence="3">Uncharacterized protein</fullName>
    </submittedName>
</protein>
<name>A0A9P8P930_9ASCO</name>
<feature type="region of interest" description="Disordered" evidence="2">
    <location>
        <begin position="479"/>
        <end position="500"/>
    </location>
</feature>
<evidence type="ECO:0000256" key="2">
    <source>
        <dbReference type="SAM" id="MobiDB-lite"/>
    </source>
</evidence>
<organism evidence="3 4">
    <name type="scientific">Ogataea philodendri</name>
    <dbReference type="NCBI Taxonomy" id="1378263"/>
    <lineage>
        <taxon>Eukaryota</taxon>
        <taxon>Fungi</taxon>
        <taxon>Dikarya</taxon>
        <taxon>Ascomycota</taxon>
        <taxon>Saccharomycotina</taxon>
        <taxon>Pichiomycetes</taxon>
        <taxon>Pichiales</taxon>
        <taxon>Pichiaceae</taxon>
        <taxon>Ogataea</taxon>
    </lineage>
</organism>
<reference evidence="3" key="1">
    <citation type="journal article" date="2021" name="Open Biol.">
        <title>Shared evolutionary footprints suggest mitochondrial oxidative damage underlies multiple complex I losses in fungi.</title>
        <authorList>
            <person name="Schikora-Tamarit M.A."/>
            <person name="Marcet-Houben M."/>
            <person name="Nosek J."/>
            <person name="Gabaldon T."/>
        </authorList>
    </citation>
    <scope>NUCLEOTIDE SEQUENCE</scope>
    <source>
        <strain evidence="3">CBS6075</strain>
    </source>
</reference>
<dbReference type="RefSeq" id="XP_046062282.1">
    <property type="nucleotide sequence ID" value="XM_046204064.1"/>
</dbReference>
<keyword evidence="1" id="KW-0175">Coiled coil</keyword>
<dbReference type="AlphaFoldDB" id="A0A9P8P930"/>
<evidence type="ECO:0000313" key="4">
    <source>
        <dbReference type="Proteomes" id="UP000769157"/>
    </source>
</evidence>
<feature type="coiled-coil region" evidence="1">
    <location>
        <begin position="444"/>
        <end position="472"/>
    </location>
</feature>
<proteinExistence type="predicted"/>
<keyword evidence="4" id="KW-1185">Reference proteome</keyword>
<evidence type="ECO:0000313" key="3">
    <source>
        <dbReference type="EMBL" id="KAH3667470.1"/>
    </source>
</evidence>
<reference evidence="3" key="2">
    <citation type="submission" date="2021-01" db="EMBL/GenBank/DDBJ databases">
        <authorList>
            <person name="Schikora-Tamarit M.A."/>
        </authorList>
    </citation>
    <scope>NUCLEOTIDE SEQUENCE</scope>
    <source>
        <strain evidence="3">CBS6075</strain>
    </source>
</reference>
<gene>
    <name evidence="3" type="ORF">OGAPHI_003119</name>
</gene>
<dbReference type="GeneID" id="70235086"/>
<sequence length="547" mass="60248">MVVFMNANALLMGSHKEGGRVLGHKVDDLGTQLLDCLGLAGQTLEVGKLLLWSGSGLLGFEINGNLDGLVNVVCNLGELWLEETSGSHGRSTDSQSRWEQSRNVTRNGVLVGSDVGSLQNSLNSGTVDALGTQVNEDQVGVGSARNKVESLLLERVSKRGCIGYHIRLVLLVFWGGCLFKSNRESRDGVVVRTTLVGREHREVDLLLQLVWDLLTLLGDLSDTLSEEDHGTSWASKRLVGGGGDNVRIWEWRVGDTSSNQPGDVGHIRHQVGSDLVGDLLHSGVIHGSGVGRGTSHNDLWSEQHGGLFQSVVVDQTGLLVQSIWHGLEVLGDVRNLGGWGLVTVRQMASMRQVQTHQSVTNLQDGGVGVKVGWGTRQRLDVDSPLGRVQTKRLERSLLTQALGHVDELVTTVVSLAWDVAAQLRTQRREQCASSRRGPMADFVLKQEERRAMRLLERQAQQAERLAMNDLDRFLEQHESERDYDADEEENTQEDRPDGLARTVSAERALEYELEQMLALEQAELEELTRTLNLRDDDDTTQNHAAAQ</sequence>
<dbReference type="OrthoDB" id="3997376at2759"/>